<proteinExistence type="predicted"/>
<comment type="caution">
    <text evidence="2">The sequence shown here is derived from an EMBL/GenBank/DDBJ whole genome shotgun (WGS) entry which is preliminary data.</text>
</comment>
<organism evidence="2 3">
    <name type="scientific">Pseudomonas nitroreducens</name>
    <dbReference type="NCBI Taxonomy" id="46680"/>
    <lineage>
        <taxon>Bacteria</taxon>
        <taxon>Pseudomonadati</taxon>
        <taxon>Pseudomonadota</taxon>
        <taxon>Gammaproteobacteria</taxon>
        <taxon>Pseudomonadales</taxon>
        <taxon>Pseudomonadaceae</taxon>
        <taxon>Pseudomonas</taxon>
    </lineage>
</organism>
<protein>
    <submittedName>
        <fullName evidence="2">Uncharacterized protein</fullName>
    </submittedName>
</protein>
<accession>A0A7W7P1U0</accession>
<feature type="transmembrane region" description="Helical" evidence="1">
    <location>
        <begin position="38"/>
        <end position="64"/>
    </location>
</feature>
<dbReference type="AlphaFoldDB" id="A0A7W7P1U0"/>
<feature type="transmembrane region" description="Helical" evidence="1">
    <location>
        <begin position="107"/>
        <end position="132"/>
    </location>
</feature>
<keyword evidence="1" id="KW-0812">Transmembrane</keyword>
<keyword evidence="1" id="KW-1133">Transmembrane helix</keyword>
<name>A0A7W7P1U0_PSENT</name>
<dbReference type="Proteomes" id="UP000566995">
    <property type="component" value="Unassembled WGS sequence"/>
</dbReference>
<feature type="transmembrane region" description="Helical" evidence="1">
    <location>
        <begin position="76"/>
        <end position="95"/>
    </location>
</feature>
<dbReference type="EMBL" id="JACHLI010000015">
    <property type="protein sequence ID" value="MBB4864876.1"/>
    <property type="molecule type" value="Genomic_DNA"/>
</dbReference>
<sequence length="138" mass="15334">MLVQRHPGEDLLPEPLALPTHEDAATGRRRSPSLDDDICIHIFTVSATMVGVCLTVIGIIRVILTLRQEDLLIDDLVASNMLLYMLSAFCSYWSLRTHRTRRGLQVIRVADMVFLVALGFTALNACIITWAMSSTPVP</sequence>
<dbReference type="RefSeq" id="WP_260403205.1">
    <property type="nucleotide sequence ID" value="NZ_JACHLI010000015.1"/>
</dbReference>
<gene>
    <name evidence="2" type="ORF">HNP46_003752</name>
</gene>
<keyword evidence="1" id="KW-0472">Membrane</keyword>
<reference evidence="2 3" key="1">
    <citation type="submission" date="2020-08" db="EMBL/GenBank/DDBJ databases">
        <title>Functional genomics of gut bacteria from endangered species of beetles.</title>
        <authorList>
            <person name="Carlos-Shanley C."/>
        </authorList>
    </citation>
    <scope>NUCLEOTIDE SEQUENCE [LARGE SCALE GENOMIC DNA]</scope>
    <source>
        <strain evidence="2 3">S00179</strain>
    </source>
</reference>
<evidence type="ECO:0000313" key="3">
    <source>
        <dbReference type="Proteomes" id="UP000566995"/>
    </source>
</evidence>
<evidence type="ECO:0000313" key="2">
    <source>
        <dbReference type="EMBL" id="MBB4864876.1"/>
    </source>
</evidence>
<evidence type="ECO:0000256" key="1">
    <source>
        <dbReference type="SAM" id="Phobius"/>
    </source>
</evidence>